<accession>A0ACC2KT60</accession>
<name>A0ACC2KT60_PERAE</name>
<protein>
    <submittedName>
        <fullName evidence="1">Uncharacterized protein</fullName>
    </submittedName>
</protein>
<proteinExistence type="predicted"/>
<evidence type="ECO:0000313" key="2">
    <source>
        <dbReference type="Proteomes" id="UP001234297"/>
    </source>
</evidence>
<dbReference type="Proteomes" id="UP001234297">
    <property type="component" value="Chromosome 11"/>
</dbReference>
<keyword evidence="2" id="KW-1185">Reference proteome</keyword>
<organism evidence="1 2">
    <name type="scientific">Persea americana</name>
    <name type="common">Avocado</name>
    <dbReference type="NCBI Taxonomy" id="3435"/>
    <lineage>
        <taxon>Eukaryota</taxon>
        <taxon>Viridiplantae</taxon>
        <taxon>Streptophyta</taxon>
        <taxon>Embryophyta</taxon>
        <taxon>Tracheophyta</taxon>
        <taxon>Spermatophyta</taxon>
        <taxon>Magnoliopsida</taxon>
        <taxon>Magnoliidae</taxon>
        <taxon>Laurales</taxon>
        <taxon>Lauraceae</taxon>
        <taxon>Persea</taxon>
    </lineage>
</organism>
<sequence>MGGGPMEAWFGGMFGDDVFGSSLILLYKITQIQSHVFEAYPHKILTGRRSRMHTIRQTSGLAGFPKRDESVHDAFGAGHSSTSISTALGMYGFSIFLRVDLFINF</sequence>
<reference evidence="1 2" key="1">
    <citation type="journal article" date="2022" name="Hortic Res">
        <title>A haplotype resolved chromosomal level avocado genome allows analysis of novel avocado genes.</title>
        <authorList>
            <person name="Nath O."/>
            <person name="Fletcher S.J."/>
            <person name="Hayward A."/>
            <person name="Shaw L.M."/>
            <person name="Masouleh A.K."/>
            <person name="Furtado A."/>
            <person name="Henry R.J."/>
            <person name="Mitter N."/>
        </authorList>
    </citation>
    <scope>NUCLEOTIDE SEQUENCE [LARGE SCALE GENOMIC DNA]</scope>
    <source>
        <strain evidence="2">cv. Hass</strain>
    </source>
</reference>
<gene>
    <name evidence="1" type="ORF">MRB53_032861</name>
</gene>
<evidence type="ECO:0000313" key="1">
    <source>
        <dbReference type="EMBL" id="KAJ8624331.1"/>
    </source>
</evidence>
<dbReference type="EMBL" id="CM056819">
    <property type="protein sequence ID" value="KAJ8624331.1"/>
    <property type="molecule type" value="Genomic_DNA"/>
</dbReference>
<comment type="caution">
    <text evidence="1">The sequence shown here is derived from an EMBL/GenBank/DDBJ whole genome shotgun (WGS) entry which is preliminary data.</text>
</comment>